<dbReference type="InterPro" id="IPR050483">
    <property type="entry name" value="CoA-transferase_III_domain"/>
</dbReference>
<dbReference type="Proteomes" id="UP000028631">
    <property type="component" value="Unassembled WGS sequence"/>
</dbReference>
<dbReference type="PANTHER" id="PTHR48207:SF3">
    <property type="entry name" value="SUCCINATE--HYDROXYMETHYLGLUTARATE COA-TRANSFERASE"/>
    <property type="match status" value="1"/>
</dbReference>
<reference evidence="2 3" key="1">
    <citation type="submission" date="2014-07" db="EMBL/GenBank/DDBJ databases">
        <title>Draft Genome Sequences of Environmental Pseudomonas syringae strains.</title>
        <authorList>
            <person name="Baltrus D.A."/>
            <person name="Berge O."/>
            <person name="Morris C."/>
        </authorList>
    </citation>
    <scope>NUCLEOTIDE SEQUENCE [LARGE SCALE GENOMIC DNA]</scope>
    <source>
        <strain evidence="2 3">GAW0119</strain>
    </source>
</reference>
<dbReference type="InterPro" id="IPR003673">
    <property type="entry name" value="CoA-Trfase_fam_III"/>
</dbReference>
<dbReference type="GO" id="GO:0008410">
    <property type="term" value="F:CoA-transferase activity"/>
    <property type="evidence" value="ECO:0007669"/>
    <property type="project" value="TreeGrafter"/>
</dbReference>
<dbReference type="InterPro" id="IPR044855">
    <property type="entry name" value="CoA-Trfase_III_dom3_sf"/>
</dbReference>
<dbReference type="Gene3D" id="3.40.50.10540">
    <property type="entry name" value="Crotonobetainyl-coa:carnitine coa-transferase, domain 1"/>
    <property type="match status" value="1"/>
</dbReference>
<protein>
    <submittedName>
        <fullName evidence="2">CoA-transferase</fullName>
    </submittedName>
</protein>
<dbReference type="PATRIC" id="fig|317.175.peg.596"/>
<dbReference type="EMBL" id="JPQU01000017">
    <property type="protein sequence ID" value="KFE57514.1"/>
    <property type="molecule type" value="Genomic_DNA"/>
</dbReference>
<dbReference type="InterPro" id="IPR023606">
    <property type="entry name" value="CoA-Trfase_III_dom_1_sf"/>
</dbReference>
<evidence type="ECO:0000313" key="3">
    <source>
        <dbReference type="Proteomes" id="UP000028631"/>
    </source>
</evidence>
<organism evidence="2 3">
    <name type="scientific">Pseudomonas syringae</name>
    <dbReference type="NCBI Taxonomy" id="317"/>
    <lineage>
        <taxon>Bacteria</taxon>
        <taxon>Pseudomonadati</taxon>
        <taxon>Pseudomonadota</taxon>
        <taxon>Gammaproteobacteria</taxon>
        <taxon>Pseudomonadales</taxon>
        <taxon>Pseudomonadaceae</taxon>
        <taxon>Pseudomonas</taxon>
    </lineage>
</organism>
<dbReference type="PANTHER" id="PTHR48207">
    <property type="entry name" value="SUCCINATE--HYDROXYMETHYLGLUTARATE COA-TRANSFERASE"/>
    <property type="match status" value="1"/>
</dbReference>
<dbReference type="Gene3D" id="3.30.1540.10">
    <property type="entry name" value="formyl-coa transferase, domain 3"/>
    <property type="match status" value="1"/>
</dbReference>
<gene>
    <name evidence="2" type="ORF">IV01_02845</name>
</gene>
<sequence length="393" mass="42951">MTLPLEGVRIVAVEQYGAGPFGTQHLADLGAEVIKIENPNEGGEIGRHVGPYFFEEGDSHFYQSFNRNKKSVVLNLKNPEEKAQLIELLKSADALYDNLRGDLPEKLGLTYEALKEHNPALVCCHLSAYGREGARKAWPGYDYLMQAEAGYCSLTGEPGGPPARFGLSIIDMMTGTTAALALVSALVGARASGVGRDIDVSLYDVAMHNVNYLGTWYLNEGVKTERTPRSAHPSLTPSQLYKTQDGWMFIMCNKEKFWAVLAGLIGKPEWARNDLYGSFKARLENRDQLTEDLDAVLMQQPTAYWLKQFGGQVPAAPVNDIGQALDNPFAKEQGLIFEVEHPVRGKIKTLACPIRCPGEQLPNQPAPRLGAHQSILAALTRGSDAVKNPAGVS</sequence>
<dbReference type="OrthoDB" id="9058532at2"/>
<keyword evidence="3" id="KW-1185">Reference proteome</keyword>
<evidence type="ECO:0000256" key="1">
    <source>
        <dbReference type="ARBA" id="ARBA00022679"/>
    </source>
</evidence>
<dbReference type="SUPFAM" id="SSF89796">
    <property type="entry name" value="CoA-transferase family III (CaiB/BaiF)"/>
    <property type="match status" value="1"/>
</dbReference>
<accession>A0A085VQ01</accession>
<dbReference type="Pfam" id="PF02515">
    <property type="entry name" value="CoA_transf_3"/>
    <property type="match status" value="1"/>
</dbReference>
<dbReference type="RefSeq" id="WP_032625844.1">
    <property type="nucleotide sequence ID" value="NZ_JPQU01000017.1"/>
</dbReference>
<name>A0A085VQ01_PSESX</name>
<comment type="caution">
    <text evidence="2">The sequence shown here is derived from an EMBL/GenBank/DDBJ whole genome shotgun (WGS) entry which is preliminary data.</text>
</comment>
<keyword evidence="1 2" id="KW-0808">Transferase</keyword>
<evidence type="ECO:0000313" key="2">
    <source>
        <dbReference type="EMBL" id="KFE57514.1"/>
    </source>
</evidence>
<proteinExistence type="predicted"/>
<dbReference type="AlphaFoldDB" id="A0A085VQ01"/>